<dbReference type="Proteomes" id="UP000253958">
    <property type="component" value="Chromosome"/>
</dbReference>
<dbReference type="InterPro" id="IPR050248">
    <property type="entry name" value="Polysacc_deacetylase_ArnD"/>
</dbReference>
<proteinExistence type="predicted"/>
<dbReference type="EMBL" id="CP031263">
    <property type="protein sequence ID" value="AXH88874.1"/>
    <property type="molecule type" value="Genomic_DNA"/>
</dbReference>
<organism evidence="1 2">
    <name type="scientific">Micromonospora aurantiaca</name>
    <name type="common">nom. illeg.</name>
    <dbReference type="NCBI Taxonomy" id="47850"/>
    <lineage>
        <taxon>Bacteria</taxon>
        <taxon>Bacillati</taxon>
        <taxon>Actinomycetota</taxon>
        <taxon>Actinomycetes</taxon>
        <taxon>Micromonosporales</taxon>
        <taxon>Micromonosporaceae</taxon>
        <taxon>Micromonospora</taxon>
    </lineage>
</organism>
<accession>A0A1C6TJR4</accession>
<evidence type="ECO:0000313" key="2">
    <source>
        <dbReference type="Proteomes" id="UP000253958"/>
    </source>
</evidence>
<dbReference type="GO" id="GO:0005975">
    <property type="term" value="P:carbohydrate metabolic process"/>
    <property type="evidence" value="ECO:0007669"/>
    <property type="project" value="InterPro"/>
</dbReference>
<dbReference type="PROSITE" id="PS51677">
    <property type="entry name" value="NODB"/>
    <property type="match status" value="1"/>
</dbReference>
<dbReference type="CDD" id="cd10917">
    <property type="entry name" value="CE4_NodB_like_6s_7s"/>
    <property type="match status" value="1"/>
</dbReference>
<evidence type="ECO:0000313" key="1">
    <source>
        <dbReference type="EMBL" id="AXH88874.1"/>
    </source>
</evidence>
<dbReference type="SUPFAM" id="SSF88713">
    <property type="entry name" value="Glycoside hydrolase/deacetylase"/>
    <property type="match status" value="1"/>
</dbReference>
<dbReference type="InterPro" id="IPR011330">
    <property type="entry name" value="Glyco_hydro/deAcase_b/a-brl"/>
</dbReference>
<name>A0A1C6TJR4_9ACTN</name>
<dbReference type="AlphaFoldDB" id="A0A1C6TJR4"/>
<dbReference type="InterPro" id="IPR002509">
    <property type="entry name" value="NODB_dom"/>
</dbReference>
<dbReference type="Pfam" id="PF01522">
    <property type="entry name" value="Polysacc_deac_1"/>
    <property type="match status" value="1"/>
</dbReference>
<dbReference type="Gene3D" id="3.20.20.370">
    <property type="entry name" value="Glycoside hydrolase/deacetylase"/>
    <property type="match status" value="1"/>
</dbReference>
<dbReference type="PANTHER" id="PTHR10587">
    <property type="entry name" value="GLYCOSYL TRANSFERASE-RELATED"/>
    <property type="match status" value="1"/>
</dbReference>
<reference evidence="1 2" key="1">
    <citation type="submission" date="2018-07" db="EMBL/GenBank/DDBJ databases">
        <authorList>
            <person name="Ye Y."/>
        </authorList>
    </citation>
    <scope>NUCLEOTIDE SEQUENCE [LARGE SCALE GENOMIC DNA]</scope>
    <source>
        <strain evidence="2">H14(2018)</strain>
    </source>
</reference>
<dbReference type="RefSeq" id="WP_013475351.1">
    <property type="nucleotide sequence ID" value="NZ_CBDRIO010000001.1"/>
</dbReference>
<protein>
    <submittedName>
        <fullName evidence="1">Polysaccharide deacetylase family protein</fullName>
    </submittedName>
</protein>
<gene>
    <name evidence="1" type="ORF">DVH21_02415</name>
</gene>
<dbReference type="GO" id="GO:0016810">
    <property type="term" value="F:hydrolase activity, acting on carbon-nitrogen (but not peptide) bonds"/>
    <property type="evidence" value="ECO:0007669"/>
    <property type="project" value="InterPro"/>
</dbReference>
<sequence length="273" mass="29345">MAGGAGRWDRRTVLRRSALLLGGAVVGAVATAESTWVADRRLPIAGGPASATLGNRHQDVGTGGVQVVWGVRTEEPLVALTFDDGPRPQWTPMVLDTLAEHRVPATFFLVGERAREHAALVRGRMDAHEVGNHSWAHRDLARMDAATVYDDLRRSHDAITAATGSAPRLLRPPWGHLGGSVLYASARLGYRLVLWTLQMVESEFPHDPAGHARRIVADVRPGTIVLGHDVGNDGRLVALRGLPDMIGGLRARGYTFVTVSDLLRRAAAPGAAR</sequence>
<reference evidence="1 2" key="2">
    <citation type="submission" date="2018-08" db="EMBL/GenBank/DDBJ databases">
        <title>Streptomyces kandeliansis sp. nov., an endophytic bacterium isolated from mangrove plant.</title>
        <authorList>
            <person name="Wang R."/>
        </authorList>
    </citation>
    <scope>NUCLEOTIDE SEQUENCE [LARGE SCALE GENOMIC DNA]</scope>
    <source>
        <strain evidence="2">H14(2018)</strain>
    </source>
</reference>
<dbReference type="PANTHER" id="PTHR10587:SF137">
    <property type="entry name" value="4-DEOXY-4-FORMAMIDO-L-ARABINOSE-PHOSPHOUNDECAPRENOL DEFORMYLASE ARND-RELATED"/>
    <property type="match status" value="1"/>
</dbReference>